<evidence type="ECO:0000256" key="4">
    <source>
        <dbReference type="ARBA" id="ARBA00022833"/>
    </source>
</evidence>
<dbReference type="CDD" id="cd08368">
    <property type="entry name" value="LIM"/>
    <property type="match status" value="1"/>
</dbReference>
<feature type="region of interest" description="Disordered" evidence="7">
    <location>
        <begin position="583"/>
        <end position="603"/>
    </location>
</feature>
<feature type="region of interest" description="Disordered" evidence="7">
    <location>
        <begin position="1512"/>
        <end position="1542"/>
    </location>
</feature>
<dbReference type="PROSITE" id="PS50023">
    <property type="entry name" value="LIM_DOMAIN_2"/>
    <property type="match status" value="3"/>
</dbReference>
<feature type="compositionally biased region" description="Low complexity" evidence="7">
    <location>
        <begin position="382"/>
        <end position="399"/>
    </location>
</feature>
<dbReference type="PROSITE" id="PS00478">
    <property type="entry name" value="LIM_DOMAIN_1"/>
    <property type="match status" value="1"/>
</dbReference>
<dbReference type="SUPFAM" id="SSF50156">
    <property type="entry name" value="PDZ domain-like"/>
    <property type="match status" value="1"/>
</dbReference>
<dbReference type="InterPro" id="IPR001781">
    <property type="entry name" value="Znf_LIM"/>
</dbReference>
<dbReference type="InterPro" id="IPR036034">
    <property type="entry name" value="PDZ_sf"/>
</dbReference>
<keyword evidence="3 6" id="KW-0479">Metal-binding</keyword>
<feature type="region of interest" description="Disordered" evidence="7">
    <location>
        <begin position="1290"/>
        <end position="1375"/>
    </location>
</feature>
<organism evidence="10 11">
    <name type="scientific">Loxostege sticticalis</name>
    <name type="common">Beet webworm moth</name>
    <dbReference type="NCBI Taxonomy" id="481309"/>
    <lineage>
        <taxon>Eukaryota</taxon>
        <taxon>Metazoa</taxon>
        <taxon>Ecdysozoa</taxon>
        <taxon>Arthropoda</taxon>
        <taxon>Hexapoda</taxon>
        <taxon>Insecta</taxon>
        <taxon>Pterygota</taxon>
        <taxon>Neoptera</taxon>
        <taxon>Endopterygota</taxon>
        <taxon>Lepidoptera</taxon>
        <taxon>Glossata</taxon>
        <taxon>Ditrysia</taxon>
        <taxon>Pyraloidea</taxon>
        <taxon>Crambidae</taxon>
        <taxon>Pyraustinae</taxon>
        <taxon>Loxostege</taxon>
    </lineage>
</organism>
<keyword evidence="5 6" id="KW-0440">LIM domain</keyword>
<feature type="compositionally biased region" description="Polar residues" evidence="7">
    <location>
        <begin position="719"/>
        <end position="737"/>
    </location>
</feature>
<evidence type="ECO:0000259" key="9">
    <source>
        <dbReference type="PROSITE" id="PS50106"/>
    </source>
</evidence>
<evidence type="ECO:0000256" key="6">
    <source>
        <dbReference type="PROSITE-ProRule" id="PRU00125"/>
    </source>
</evidence>
<feature type="compositionally biased region" description="Polar residues" evidence="7">
    <location>
        <begin position="1463"/>
        <end position="1474"/>
    </location>
</feature>
<feature type="region of interest" description="Disordered" evidence="7">
    <location>
        <begin position="1183"/>
        <end position="1214"/>
    </location>
</feature>
<dbReference type="Gene3D" id="2.10.110.10">
    <property type="entry name" value="Cysteine Rich Protein"/>
    <property type="match status" value="4"/>
</dbReference>
<feature type="compositionally biased region" description="Low complexity" evidence="7">
    <location>
        <begin position="357"/>
        <end position="368"/>
    </location>
</feature>
<dbReference type="SUPFAM" id="SSF57716">
    <property type="entry name" value="Glucocorticoid receptor-like (DNA-binding domain)"/>
    <property type="match status" value="5"/>
</dbReference>
<reference evidence="10 11" key="1">
    <citation type="submission" date="2024-06" db="EMBL/GenBank/DDBJ databases">
        <title>A chromosome-level genome assembly of beet webworm, Loxostege sticticalis.</title>
        <authorList>
            <person name="Zhang Y."/>
        </authorList>
    </citation>
    <scope>NUCLEOTIDE SEQUENCE [LARGE SCALE GENOMIC DNA]</scope>
    <source>
        <strain evidence="10">AQ026</strain>
        <tissue evidence="10">Whole body</tissue>
    </source>
</reference>
<keyword evidence="4 6" id="KW-0862">Zinc</keyword>
<dbReference type="InterPro" id="IPR031847">
    <property type="entry name" value="PDLI1-4/Zasp-like_mid"/>
</dbReference>
<feature type="region of interest" description="Disordered" evidence="7">
    <location>
        <begin position="1454"/>
        <end position="1474"/>
    </location>
</feature>
<dbReference type="InterPro" id="IPR050604">
    <property type="entry name" value="PDZ-LIM_domain"/>
</dbReference>
<feature type="compositionally biased region" description="Polar residues" evidence="7">
    <location>
        <begin position="337"/>
        <end position="356"/>
    </location>
</feature>
<dbReference type="SMART" id="SM00132">
    <property type="entry name" value="LIM"/>
    <property type="match status" value="4"/>
</dbReference>
<feature type="compositionally biased region" description="Polar residues" evidence="7">
    <location>
        <begin position="1363"/>
        <end position="1375"/>
    </location>
</feature>
<dbReference type="Pfam" id="PF15936">
    <property type="entry name" value="DUF4749"/>
    <property type="match status" value="1"/>
</dbReference>
<name>A0ABR3I7P5_LOXSC</name>
<dbReference type="CDD" id="cd09455">
    <property type="entry name" value="LIM1_Enigma_like_1"/>
    <property type="match status" value="1"/>
</dbReference>
<dbReference type="Pfam" id="PF00412">
    <property type="entry name" value="LIM"/>
    <property type="match status" value="4"/>
</dbReference>
<dbReference type="CDD" id="cd09461">
    <property type="entry name" value="LIM3_Enigma_like_1"/>
    <property type="match status" value="1"/>
</dbReference>
<dbReference type="InterPro" id="IPR006643">
    <property type="entry name" value="Zasp-like_motif"/>
</dbReference>
<feature type="region of interest" description="Disordered" evidence="7">
    <location>
        <begin position="88"/>
        <end position="133"/>
    </location>
</feature>
<feature type="compositionally biased region" description="Polar residues" evidence="7">
    <location>
        <begin position="1512"/>
        <end position="1524"/>
    </location>
</feature>
<keyword evidence="11" id="KW-1185">Reference proteome</keyword>
<feature type="compositionally biased region" description="Low complexity" evidence="7">
    <location>
        <begin position="987"/>
        <end position="1001"/>
    </location>
</feature>
<comment type="caution">
    <text evidence="10">The sequence shown here is derived from an EMBL/GenBank/DDBJ whole genome shotgun (WGS) entry which is preliminary data.</text>
</comment>
<evidence type="ECO:0000313" key="10">
    <source>
        <dbReference type="EMBL" id="KAL0892283.1"/>
    </source>
</evidence>
<dbReference type="PANTHER" id="PTHR24214:SF38">
    <property type="entry name" value="PDZ AND LIM DOMAIN PROTEIN ZASP-RELATED"/>
    <property type="match status" value="1"/>
</dbReference>
<dbReference type="InterPro" id="IPR001478">
    <property type="entry name" value="PDZ"/>
</dbReference>
<protein>
    <recommendedName>
        <fullName evidence="12">PDZ and LIM domain protein Zasp</fullName>
    </recommendedName>
</protein>
<feature type="domain" description="LIM zinc-binding" evidence="8">
    <location>
        <begin position="1633"/>
        <end position="1692"/>
    </location>
</feature>
<feature type="compositionally biased region" description="Low complexity" evidence="7">
    <location>
        <begin position="829"/>
        <end position="845"/>
    </location>
</feature>
<evidence type="ECO:0000259" key="8">
    <source>
        <dbReference type="PROSITE" id="PS50023"/>
    </source>
</evidence>
<evidence type="ECO:0000256" key="3">
    <source>
        <dbReference type="ARBA" id="ARBA00022723"/>
    </source>
</evidence>
<comment type="subcellular location">
    <subcellularLocation>
        <location evidence="1">Cytoplasm</location>
    </subcellularLocation>
</comment>
<feature type="compositionally biased region" description="Polar residues" evidence="7">
    <location>
        <begin position="850"/>
        <end position="866"/>
    </location>
</feature>
<dbReference type="SMART" id="SM00228">
    <property type="entry name" value="PDZ"/>
    <property type="match status" value="1"/>
</dbReference>
<evidence type="ECO:0000313" key="11">
    <source>
        <dbReference type="Proteomes" id="UP001549920"/>
    </source>
</evidence>
<feature type="region of interest" description="Disordered" evidence="7">
    <location>
        <begin position="438"/>
        <end position="493"/>
    </location>
</feature>
<feature type="region of interest" description="Disordered" evidence="7">
    <location>
        <begin position="211"/>
        <end position="234"/>
    </location>
</feature>
<feature type="region of interest" description="Disordered" evidence="7">
    <location>
        <begin position="332"/>
        <end position="406"/>
    </location>
</feature>
<proteinExistence type="predicted"/>
<feature type="domain" description="PDZ" evidence="9">
    <location>
        <begin position="6"/>
        <end position="88"/>
    </location>
</feature>
<evidence type="ECO:0000256" key="7">
    <source>
        <dbReference type="SAM" id="MobiDB-lite"/>
    </source>
</evidence>
<dbReference type="Gene3D" id="2.30.42.10">
    <property type="match status" value="1"/>
</dbReference>
<dbReference type="PROSITE" id="PS50106">
    <property type="entry name" value="PDZ"/>
    <property type="match status" value="1"/>
</dbReference>
<feature type="compositionally biased region" description="Basic and acidic residues" evidence="7">
    <location>
        <begin position="591"/>
        <end position="603"/>
    </location>
</feature>
<feature type="compositionally biased region" description="Basic and acidic residues" evidence="7">
    <location>
        <begin position="1350"/>
        <end position="1362"/>
    </location>
</feature>
<dbReference type="CDD" id="cd09360">
    <property type="entry name" value="LIM_ALP_like"/>
    <property type="match status" value="1"/>
</dbReference>
<dbReference type="CDD" id="cd23068">
    <property type="entry name" value="PDZ_ZASP52-like"/>
    <property type="match status" value="1"/>
</dbReference>
<keyword evidence="2" id="KW-0963">Cytoplasm</keyword>
<feature type="region of interest" description="Disordered" evidence="7">
    <location>
        <begin position="977"/>
        <end position="1001"/>
    </location>
</feature>
<evidence type="ECO:0008006" key="12">
    <source>
        <dbReference type="Google" id="ProtNLM"/>
    </source>
</evidence>
<sequence length="1748" mass="190808">MAQLITVRLNKSDQQPLGFRLQGGKDFGTPLVVQKVNGGSAAERAGLQAGDALIRVNNTDVYTLRHQEAQDAIRAAGQALELTVQRGGGTWRPSVTPTGSLPRPGSRTLGATPTPVTTTSLKANPQPSRAFGSGHNNVAKPFGYMNGNDSVKSIVNKQYNTPVNMYSDKTIAETLSAQTEVLAGGVLGVNFKKNEKTYDAEKSAVFKVLQEAENDPEPEVSPGAAPPPPTAAGLRHVQAPVTRPDAPVNNTGGLPPGQNICEECERLITGVFVRIKDKNLHVECFKCSTCGTSLKNQGYYNLNGKLYCDIHAKLVARNNPPAPNLEPVTVPPGGRIPTNSYSTPLPPLSTNNYTNGSSSMFSPSSNLSGPKPFGSSIGSAYSPSLSPRSAPMSPARPVNAPAPAPAPAPLLTSAPAPAAPFAPKAPVSLFKAQNVKSIVWPPPNPPDDELPKHEAESKVTSNTRSEAVSSTAGSVSRPPMTSNPTQPIEQRRSSVQLIKELATSTESSMSMPPMMTNTQQIVEQKTSSSQQIKEIASSMAGSVSMPLMMTNPQQLVEQMMSSCQETMEQASSVSYASAMSTTTATSSKSESIVHSHQSQEKRETTHIVQSFSEQASAESQSVMIYKSQTSPPVQKSFENPMNNIEHKQIKEMAEPQTKISSEVAVAQESVSTSACETVQQTKIQKQTESEDTTSNVAKVDAKETVKVSEKTEELKQERNQQIVESKLSQQETDVTTQDTKEVKRIENAPMNTSTIESTEMTQDSQNITTAAKEVIKEVVEEQVLRADAIPQKQTLPVSSGPHVSMVEALTIAPDRPYSPLPCAPQYVNPNPQVDNPNPQVDNPNPHTYMKPQSNPVQEDTTLTNPMPASVERQEVKLPPQPSPMFSQQPKRGITPIPPIKPYNPPETREAPIPMPAETKPYIPPDFKINIEPKVPREEASSPMVDALTTAPNRPFTPVLTQATIERGSLREALTIAPDRPYSPLPLSMTTQSQTSSHYSSTSTVQVQSTSSEIIRPIATQTTTQSTDQIHSEFSSMQNTYKLQSSSNTSAFKPVPAKQVFPPPQPEEFCKLAQFPPISDELKTSFEKSTRSKQEMMISESKIAQQSVVTTSSMSTSSHGYSSVKNAQHFFEHLDQKESLTSTAVRSKSGLHKADKIPPYQKNFEQLPSQRGITPEICLAPAVPQRPITPTTDPPTRPRDKSQEPKPYIPTVQPEMPKVPQIKTPIQQTPLQVQRNTPISMTFQPVADEHFLRTSPARSRPTTPSLINKPAPIIPHYQMNLVTVEHIAPETYMNDPSSREGSRSPTPKLRSRSPAQGPPPNPLKAHAPRLKESTPQRHTPHTLLTQATSNLRKEHEMAQKDFQTEASSTTYPKSWVQDQPSVIREQRHSNVGFKSECYNKQNMNIKEDSMINQNYGQRQMQSQNVAEYGNTTVQTTRKTFEEFERTQSAKVIEIRSGGSSSSGYQQIDSNIRPSSINPKQVFPPPIMSMPTPQQSSSVNLTNENVSKASRSIESCQPKPSISGANQGPVCDPTPSTGSSVGAAARGKTFGVSSAPKRGRGVLNKAALPGSRVPLCASCNGNIRGPFITALGRIWCPEHFICVNATCRRPLQDIGFVEENGQLYCEYCFEQYIAPACDKCHAKIKGDCLNAIGKHFHPECFNCVYCGKLFGNNPFFLEDGLPYCESDWNELFTTKCFACGFPVEAGDRWVEALNNNYHSQCFNCTVCKKNLEGQSFFAKGGRPFCKTHAR</sequence>
<feature type="region of interest" description="Disordered" evidence="7">
    <location>
        <begin position="710"/>
        <end position="740"/>
    </location>
</feature>
<gene>
    <name evidence="10" type="ORF">ABMA27_015459</name>
</gene>
<feature type="domain" description="LIM zinc-binding" evidence="8">
    <location>
        <begin position="1693"/>
        <end position="1748"/>
    </location>
</feature>
<feature type="compositionally biased region" description="Polar residues" evidence="7">
    <location>
        <begin position="458"/>
        <end position="493"/>
    </location>
</feature>
<feature type="domain" description="LIM zinc-binding" evidence="8">
    <location>
        <begin position="259"/>
        <end position="320"/>
    </location>
</feature>
<evidence type="ECO:0000256" key="2">
    <source>
        <dbReference type="ARBA" id="ARBA00022490"/>
    </source>
</evidence>
<feature type="region of interest" description="Disordered" evidence="7">
    <location>
        <begin position="1021"/>
        <end position="1048"/>
    </location>
</feature>
<feature type="region of interest" description="Disordered" evidence="7">
    <location>
        <begin position="829"/>
        <end position="898"/>
    </location>
</feature>
<dbReference type="SMART" id="SM00735">
    <property type="entry name" value="ZM"/>
    <property type="match status" value="1"/>
</dbReference>
<evidence type="ECO:0000256" key="5">
    <source>
        <dbReference type="ARBA" id="ARBA00023038"/>
    </source>
</evidence>
<dbReference type="PANTHER" id="PTHR24214">
    <property type="entry name" value="PDZ AND LIM DOMAIN PROTEIN ZASP"/>
    <property type="match status" value="1"/>
</dbReference>
<accession>A0ABR3I7P5</accession>
<dbReference type="Proteomes" id="UP001549920">
    <property type="component" value="Unassembled WGS sequence"/>
</dbReference>
<dbReference type="EMBL" id="JBEUOH010000007">
    <property type="protein sequence ID" value="KAL0892283.1"/>
    <property type="molecule type" value="Genomic_DNA"/>
</dbReference>
<dbReference type="Pfam" id="PF00595">
    <property type="entry name" value="PDZ"/>
    <property type="match status" value="1"/>
</dbReference>
<evidence type="ECO:0000256" key="1">
    <source>
        <dbReference type="ARBA" id="ARBA00004496"/>
    </source>
</evidence>